<evidence type="ECO:0000313" key="2">
    <source>
        <dbReference type="Proteomes" id="UP000280842"/>
    </source>
</evidence>
<dbReference type="EMBL" id="REFO01000011">
    <property type="protein sequence ID" value="RMA96996.1"/>
    <property type="molecule type" value="Genomic_DNA"/>
</dbReference>
<sequence>MKTKTKNKTVNTYGKRKNIKEIRYEKIETINCKEKERKAPMENKIKGAKAKNKPKAKILFKCLIL</sequence>
<proteinExistence type="predicted"/>
<dbReference type="AlphaFoldDB" id="A0A3M0BJX6"/>
<reference evidence="1 2" key="1">
    <citation type="submission" date="2018-10" db="EMBL/GenBank/DDBJ databases">
        <title>Genomic Encyclopedia of Archaeal and Bacterial Type Strains, Phase II (KMG-II): from individual species to whole genera.</title>
        <authorList>
            <person name="Goeker M."/>
        </authorList>
    </citation>
    <scope>NUCLEOTIDE SEQUENCE [LARGE SCALE GENOMIC DNA]</scope>
    <source>
        <strain evidence="1 2">VM1</strain>
    </source>
</reference>
<gene>
    <name evidence="1" type="ORF">CLV39_0648</name>
</gene>
<dbReference type="RefSeq" id="WP_147435393.1">
    <property type="nucleotide sequence ID" value="NZ_REFO01000011.1"/>
</dbReference>
<keyword evidence="2" id="KW-1185">Reference proteome</keyword>
<protein>
    <submittedName>
        <fullName evidence="1">Uncharacterized protein</fullName>
    </submittedName>
</protein>
<name>A0A3M0BJX6_9AQUI</name>
<comment type="caution">
    <text evidence="1">The sequence shown here is derived from an EMBL/GenBank/DDBJ whole genome shotgun (WGS) entry which is preliminary data.</text>
</comment>
<organism evidence="1 2">
    <name type="scientific">Hydrogenothermus marinus</name>
    <dbReference type="NCBI Taxonomy" id="133270"/>
    <lineage>
        <taxon>Bacteria</taxon>
        <taxon>Pseudomonadati</taxon>
        <taxon>Aquificota</taxon>
        <taxon>Aquificia</taxon>
        <taxon>Aquificales</taxon>
        <taxon>Hydrogenothermaceae</taxon>
        <taxon>Hydrogenothermus</taxon>
    </lineage>
</organism>
<dbReference type="Proteomes" id="UP000280842">
    <property type="component" value="Unassembled WGS sequence"/>
</dbReference>
<evidence type="ECO:0000313" key="1">
    <source>
        <dbReference type="EMBL" id="RMA96996.1"/>
    </source>
</evidence>
<accession>A0A3M0BJX6</accession>